<organism evidence="2">
    <name type="scientific">uncultured Caudovirales phage</name>
    <dbReference type="NCBI Taxonomy" id="2100421"/>
    <lineage>
        <taxon>Viruses</taxon>
        <taxon>Duplodnaviria</taxon>
        <taxon>Heunggongvirae</taxon>
        <taxon>Uroviricota</taxon>
        <taxon>Caudoviricetes</taxon>
        <taxon>Peduoviridae</taxon>
        <taxon>Maltschvirus</taxon>
        <taxon>Maltschvirus maltsch</taxon>
    </lineage>
</organism>
<evidence type="ECO:0000313" key="2">
    <source>
        <dbReference type="EMBL" id="CAB4176878.1"/>
    </source>
</evidence>
<protein>
    <submittedName>
        <fullName evidence="2">Uncharacterized protein</fullName>
    </submittedName>
</protein>
<evidence type="ECO:0000313" key="3">
    <source>
        <dbReference type="EMBL" id="CAB4189981.1"/>
    </source>
</evidence>
<dbReference type="EMBL" id="LR796459">
    <property type="protein sequence ID" value="CAB4145945.1"/>
    <property type="molecule type" value="Genomic_DNA"/>
</dbReference>
<proteinExistence type="predicted"/>
<name>A0A6J5Q5R5_9CAUD</name>
<dbReference type="EMBL" id="LR796939">
    <property type="protein sequence ID" value="CAB4176878.1"/>
    <property type="molecule type" value="Genomic_DNA"/>
</dbReference>
<sequence length="106" mass="11995">MSPELAAARAKMERIPVHSLADFWTLDPDEVEEGYAAAREGFGCGDNRSRAYWHGWTCAQCDMGKQEPTAMHRLFVSEAVKTFGDVTRMVPFHRKQFAWLKSMGLA</sequence>
<accession>A0A6J5Q5R5</accession>
<reference evidence="2" key="1">
    <citation type="submission" date="2020-05" db="EMBL/GenBank/DDBJ databases">
        <authorList>
            <person name="Chiriac C."/>
            <person name="Salcher M."/>
            <person name="Ghai R."/>
            <person name="Kavagutti S V."/>
        </authorList>
    </citation>
    <scope>NUCLEOTIDE SEQUENCE</scope>
</reference>
<gene>
    <name evidence="3" type="ORF">UFOVP1204_35</name>
    <name evidence="1" type="ORF">UFOVP473_66</name>
    <name evidence="2" type="ORF">UFOVP983_66</name>
</gene>
<evidence type="ECO:0000313" key="1">
    <source>
        <dbReference type="EMBL" id="CAB4145945.1"/>
    </source>
</evidence>
<dbReference type="EMBL" id="LR797150">
    <property type="protein sequence ID" value="CAB4189981.1"/>
    <property type="molecule type" value="Genomic_DNA"/>
</dbReference>